<gene>
    <name evidence="1" type="ORF">ERS013165_00640</name>
</gene>
<sequence length="68" mass="7646">MRLNRAVALKMNSSLMKVVSKLKWWPIIGADSSTLCPLPSRAKCAAYGLHPLHCWLRLPVIFLGRQSN</sequence>
<evidence type="ECO:0000313" key="2">
    <source>
        <dbReference type="Proteomes" id="UP000044806"/>
    </source>
</evidence>
<evidence type="ECO:0000313" key="1">
    <source>
        <dbReference type="EMBL" id="CRZ95979.1"/>
    </source>
</evidence>
<dbReference type="Proteomes" id="UP000044806">
    <property type="component" value="Unassembled WGS sequence"/>
</dbReference>
<name>A0A655P5U9_VIBCL</name>
<protein>
    <submittedName>
        <fullName evidence="1">Uncharacterized protein</fullName>
    </submittedName>
</protein>
<organism evidence="1 2">
    <name type="scientific">Vibrio cholerae</name>
    <dbReference type="NCBI Taxonomy" id="666"/>
    <lineage>
        <taxon>Bacteria</taxon>
        <taxon>Pseudomonadati</taxon>
        <taxon>Pseudomonadota</taxon>
        <taxon>Gammaproteobacteria</taxon>
        <taxon>Vibrionales</taxon>
        <taxon>Vibrionaceae</taxon>
        <taxon>Vibrio</taxon>
    </lineage>
</organism>
<dbReference type="EMBL" id="CWOW01000002">
    <property type="protein sequence ID" value="CRZ95979.1"/>
    <property type="molecule type" value="Genomic_DNA"/>
</dbReference>
<accession>A0A655P5U9</accession>
<proteinExistence type="predicted"/>
<dbReference type="AlphaFoldDB" id="A0A655P5U9"/>
<reference evidence="1 2" key="1">
    <citation type="submission" date="2015-07" db="EMBL/GenBank/DDBJ databases">
        <authorList>
            <consortium name="Pathogen Informatics"/>
        </authorList>
    </citation>
    <scope>NUCLEOTIDE SEQUENCE [LARGE SCALE GENOMIC DNA]</scope>
    <source>
        <strain evidence="1 2">A51</strain>
    </source>
</reference>